<dbReference type="PANTHER" id="PTHR46890">
    <property type="entry name" value="NON-LTR RETROLELEMENT REVERSE TRANSCRIPTASE-LIKE PROTEIN-RELATED"/>
    <property type="match status" value="1"/>
</dbReference>
<name>A0A699JAB8_TANCI</name>
<keyword evidence="1" id="KW-0808">Transferase</keyword>
<evidence type="ECO:0000313" key="1">
    <source>
        <dbReference type="EMBL" id="GFA23519.1"/>
    </source>
</evidence>
<organism evidence="1">
    <name type="scientific">Tanacetum cinerariifolium</name>
    <name type="common">Dalmatian daisy</name>
    <name type="synonym">Chrysanthemum cinerariifolium</name>
    <dbReference type="NCBI Taxonomy" id="118510"/>
    <lineage>
        <taxon>Eukaryota</taxon>
        <taxon>Viridiplantae</taxon>
        <taxon>Streptophyta</taxon>
        <taxon>Embryophyta</taxon>
        <taxon>Tracheophyta</taxon>
        <taxon>Spermatophyta</taxon>
        <taxon>Magnoliopsida</taxon>
        <taxon>eudicotyledons</taxon>
        <taxon>Gunneridae</taxon>
        <taxon>Pentapetalae</taxon>
        <taxon>asterids</taxon>
        <taxon>campanulids</taxon>
        <taxon>Asterales</taxon>
        <taxon>Asteraceae</taxon>
        <taxon>Asteroideae</taxon>
        <taxon>Anthemideae</taxon>
        <taxon>Anthemidinae</taxon>
        <taxon>Tanacetum</taxon>
    </lineage>
</organism>
<accession>A0A699JAB8</accession>
<keyword evidence="1" id="KW-0548">Nucleotidyltransferase</keyword>
<keyword evidence="1" id="KW-0695">RNA-directed DNA polymerase</keyword>
<sequence>MRTQSIFIVFLTKREANIISVPHVNRLHIDMNFLNKINSDQVADLECEVLKEDIKRAVWDCGIDKSPGPDGFTFGFYRWYWDIIENDVVDVVTCFFHQGFFSKGGNSSFVTLILKTLNANMVKDFRLISLIGSMYKIIAKILANRLVVMLGDLVNEVQYVFVADRQILDGPFILNELVQWIKKNKNNLWSLRSILKRLMIRVVDAGLFKGIVLAPSLHLSHMFYADDAIFMGQWSESNIDTIVQVLECFHRALGLRINMSKSKLLGLFVKADKVEQATAKIGCTILKTPFSYLGSKVGGVMSRIHSWKETIEGMVMRLSKWKLKTLSIGGRLTLLKLVWHFITQSSSLWARVIKALHGEDGKIGKKMKSCYSSIWLDIIHEVEWLKSRGIDLIDVASKLFQSGLDFSFRRTLRGGIEQNQFEMLKEKLGDVSLLICKIDGFGRWKVREISRSRRLSGRRTDAQTGAKIFKQICEKSFGEDIGILKTRWNVENTNMTSCNHTTDEMNADLNVFRPLMLNKTMTKYYPPEIHNNLK</sequence>
<proteinExistence type="predicted"/>
<dbReference type="GO" id="GO:0003964">
    <property type="term" value="F:RNA-directed DNA polymerase activity"/>
    <property type="evidence" value="ECO:0007669"/>
    <property type="project" value="UniProtKB-KW"/>
</dbReference>
<dbReference type="AlphaFoldDB" id="A0A699JAB8"/>
<reference evidence="1" key="1">
    <citation type="journal article" date="2019" name="Sci. Rep.">
        <title>Draft genome of Tanacetum cinerariifolium, the natural source of mosquito coil.</title>
        <authorList>
            <person name="Yamashiro T."/>
            <person name="Shiraishi A."/>
            <person name="Satake H."/>
            <person name="Nakayama K."/>
        </authorList>
    </citation>
    <scope>NUCLEOTIDE SEQUENCE</scope>
</reference>
<dbReference type="InterPro" id="IPR052343">
    <property type="entry name" value="Retrotransposon-Effector_Assoc"/>
</dbReference>
<gene>
    <name evidence="1" type="ORF">Tci_595491</name>
</gene>
<comment type="caution">
    <text evidence="1">The sequence shown here is derived from an EMBL/GenBank/DDBJ whole genome shotgun (WGS) entry which is preliminary data.</text>
</comment>
<dbReference type="EMBL" id="BKCJ010390085">
    <property type="protein sequence ID" value="GFA23519.1"/>
    <property type="molecule type" value="Genomic_DNA"/>
</dbReference>
<protein>
    <submittedName>
        <fullName evidence="1">RNA-directed DNA polymerase, eukaryota, reverse transcriptase zinc-binding domain protein</fullName>
    </submittedName>
</protein>
<dbReference type="PANTHER" id="PTHR46890:SF50">
    <property type="entry name" value="RNA-DIRECTED DNA POLYMERASE, EUKARYOTA, REVERSE TRANSCRIPTASE ZINC-BINDING DOMAIN PROTEIN-RELATED"/>
    <property type="match status" value="1"/>
</dbReference>